<dbReference type="RefSeq" id="WP_197114308.1">
    <property type="nucleotide sequence ID" value="NZ_JACBXQ010000001.1"/>
</dbReference>
<proteinExistence type="inferred from homology"/>
<dbReference type="Pfam" id="PF00005">
    <property type="entry name" value="ABC_tran"/>
    <property type="match status" value="1"/>
</dbReference>
<keyword evidence="3" id="KW-0547">Nucleotide-binding</keyword>
<accession>A0ABS0LNK9</accession>
<evidence type="ECO:0000313" key="7">
    <source>
        <dbReference type="Proteomes" id="UP000721415"/>
    </source>
</evidence>
<dbReference type="InterPro" id="IPR017871">
    <property type="entry name" value="ABC_transporter-like_CS"/>
</dbReference>
<evidence type="ECO:0000259" key="5">
    <source>
        <dbReference type="PROSITE" id="PS50893"/>
    </source>
</evidence>
<dbReference type="InterPro" id="IPR003439">
    <property type="entry name" value="ABC_transporter-like_ATP-bd"/>
</dbReference>
<dbReference type="PROSITE" id="PS50893">
    <property type="entry name" value="ABC_TRANSPORTER_2"/>
    <property type="match status" value="1"/>
</dbReference>
<dbReference type="PANTHER" id="PTHR43335">
    <property type="entry name" value="ABC TRANSPORTER, ATP-BINDING PROTEIN"/>
    <property type="match status" value="1"/>
</dbReference>
<protein>
    <submittedName>
        <fullName evidence="6">ABC transporter ATP-binding protein</fullName>
    </submittedName>
</protein>
<evidence type="ECO:0000256" key="2">
    <source>
        <dbReference type="ARBA" id="ARBA00022448"/>
    </source>
</evidence>
<reference evidence="6 7" key="1">
    <citation type="submission" date="2020-07" db="EMBL/GenBank/DDBJ databases">
        <title>Facklamia lactis sp. nov., isolated from raw milk.</title>
        <authorList>
            <person name="Doll E.V."/>
            <person name="Huptas C."/>
            <person name="Staib L."/>
            <person name="Wenning M."/>
            <person name="Scherer S."/>
        </authorList>
    </citation>
    <scope>NUCLEOTIDE SEQUENCE [LARGE SCALE GENOMIC DNA]</scope>
    <source>
        <strain evidence="6 7">DSM 111018</strain>
    </source>
</reference>
<dbReference type="SMART" id="SM00382">
    <property type="entry name" value="AAA"/>
    <property type="match status" value="1"/>
</dbReference>
<dbReference type="EMBL" id="JACBXQ010000001">
    <property type="protein sequence ID" value="MBG9985738.1"/>
    <property type="molecule type" value="Genomic_DNA"/>
</dbReference>
<dbReference type="Gene3D" id="3.40.50.300">
    <property type="entry name" value="P-loop containing nucleotide triphosphate hydrolases"/>
    <property type="match status" value="1"/>
</dbReference>
<comment type="similarity">
    <text evidence="1">Belongs to the ABC transporter superfamily.</text>
</comment>
<comment type="caution">
    <text evidence="6">The sequence shown here is derived from an EMBL/GenBank/DDBJ whole genome shotgun (WGS) entry which is preliminary data.</text>
</comment>
<keyword evidence="4 6" id="KW-0067">ATP-binding</keyword>
<dbReference type="PANTHER" id="PTHR43335:SF4">
    <property type="entry name" value="ABC TRANSPORTER, ATP-BINDING PROTEIN"/>
    <property type="match status" value="1"/>
</dbReference>
<dbReference type="Proteomes" id="UP000721415">
    <property type="component" value="Unassembled WGS sequence"/>
</dbReference>
<organism evidence="6 7">
    <name type="scientific">Facklamia lactis</name>
    <dbReference type="NCBI Taxonomy" id="2749967"/>
    <lineage>
        <taxon>Bacteria</taxon>
        <taxon>Bacillati</taxon>
        <taxon>Bacillota</taxon>
        <taxon>Bacilli</taxon>
        <taxon>Lactobacillales</taxon>
        <taxon>Aerococcaceae</taxon>
        <taxon>Facklamia</taxon>
    </lineage>
</organism>
<evidence type="ECO:0000256" key="3">
    <source>
        <dbReference type="ARBA" id="ARBA00022741"/>
    </source>
</evidence>
<keyword evidence="2" id="KW-0813">Transport</keyword>
<evidence type="ECO:0000256" key="1">
    <source>
        <dbReference type="ARBA" id="ARBA00005417"/>
    </source>
</evidence>
<dbReference type="GO" id="GO:0005524">
    <property type="term" value="F:ATP binding"/>
    <property type="evidence" value="ECO:0007669"/>
    <property type="project" value="UniProtKB-KW"/>
</dbReference>
<keyword evidence="7" id="KW-1185">Reference proteome</keyword>
<dbReference type="PROSITE" id="PS00211">
    <property type="entry name" value="ABC_TRANSPORTER_1"/>
    <property type="match status" value="1"/>
</dbReference>
<gene>
    <name evidence="6" type="ORF">HZY91_02385</name>
</gene>
<evidence type="ECO:0000313" key="6">
    <source>
        <dbReference type="EMBL" id="MBG9985738.1"/>
    </source>
</evidence>
<dbReference type="SUPFAM" id="SSF52540">
    <property type="entry name" value="P-loop containing nucleoside triphosphate hydrolases"/>
    <property type="match status" value="1"/>
</dbReference>
<name>A0ABS0LNK9_9LACT</name>
<dbReference type="InterPro" id="IPR003593">
    <property type="entry name" value="AAA+_ATPase"/>
</dbReference>
<feature type="domain" description="ABC transporter" evidence="5">
    <location>
        <begin position="5"/>
        <end position="233"/>
    </location>
</feature>
<sequence length="305" mass="34432">MKEIIRFEEVAKIYDKKPVVNITELIINKREIYGLIGPNGAGKSTIMKMICGLQEASSGQVSIQGQPFSHKNRRKIVSQIGSLIEAPSYYEHLTGFENMKIVSQLKKLTIEEANSALEEVGLGKHKDKKIKHYSLGMKQRLGVAMALIGRPPIIILDEPTNGLDPQAKEEIRHLIRDLPDKYDATVMVSSHALDEIERMVSQIGIIGHGEMLYQGTIEDFKRHQSRAILMKTSDNQLAASLLSMPNAIITDNILKFSYVNDQIIADYLKRLITANIEVYRIYEEHKSLEELFIEFTHDLTLTGGE</sequence>
<evidence type="ECO:0000256" key="4">
    <source>
        <dbReference type="ARBA" id="ARBA00022840"/>
    </source>
</evidence>
<dbReference type="InterPro" id="IPR027417">
    <property type="entry name" value="P-loop_NTPase"/>
</dbReference>